<dbReference type="GO" id="GO:0005737">
    <property type="term" value="C:cytoplasm"/>
    <property type="evidence" value="ECO:0007669"/>
    <property type="project" value="TreeGrafter"/>
</dbReference>
<proteinExistence type="predicted"/>
<evidence type="ECO:0000256" key="1">
    <source>
        <dbReference type="ARBA" id="ARBA00012452"/>
    </source>
</evidence>
<evidence type="ECO:0000313" key="6">
    <source>
        <dbReference type="Proteomes" id="UP000266234"/>
    </source>
</evidence>
<accession>A0A395SX70</accession>
<sequence>MLKAETRTPEHREKHPFGKIPVLDVGNHLIPSTRDLEATASFEDAASMEVCYFSTSAFRYSADIIIKPKLGIPRIDEKALQEIWGEVSDAMKVMDGTLSRRTYLAGSEFTLVDIWKMPWVYLLIELKGGADALFSGLPHLRQWWETVIMRPASQEAYKLMSEAYKVMNEAS</sequence>
<evidence type="ECO:0000259" key="4">
    <source>
        <dbReference type="PROSITE" id="PS50405"/>
    </source>
</evidence>
<dbReference type="STRING" id="694270.A0A395SX70"/>
<dbReference type="InterPro" id="IPR004046">
    <property type="entry name" value="GST_C"/>
</dbReference>
<comment type="catalytic activity">
    <reaction evidence="3">
        <text>RX + glutathione = an S-substituted glutathione + a halide anion + H(+)</text>
        <dbReference type="Rhea" id="RHEA:16437"/>
        <dbReference type="ChEBI" id="CHEBI:15378"/>
        <dbReference type="ChEBI" id="CHEBI:16042"/>
        <dbReference type="ChEBI" id="CHEBI:17792"/>
        <dbReference type="ChEBI" id="CHEBI:57925"/>
        <dbReference type="ChEBI" id="CHEBI:90779"/>
        <dbReference type="EC" id="2.5.1.18"/>
    </reaction>
</comment>
<dbReference type="Proteomes" id="UP000266234">
    <property type="component" value="Unassembled WGS sequence"/>
</dbReference>
<dbReference type="EMBL" id="PXOG01000108">
    <property type="protein sequence ID" value="RGP76827.1"/>
    <property type="molecule type" value="Genomic_DNA"/>
</dbReference>
<dbReference type="EC" id="2.5.1.18" evidence="1"/>
<reference evidence="5 6" key="1">
    <citation type="journal article" date="2018" name="PLoS Pathog.">
        <title>Evolution of structural diversity of trichothecenes, a family of toxins produced by plant pathogenic and entomopathogenic fungi.</title>
        <authorList>
            <person name="Proctor R.H."/>
            <person name="McCormick S.P."/>
            <person name="Kim H.S."/>
            <person name="Cardoza R.E."/>
            <person name="Stanley A.M."/>
            <person name="Lindo L."/>
            <person name="Kelly A."/>
            <person name="Brown D.W."/>
            <person name="Lee T."/>
            <person name="Vaughan M.M."/>
            <person name="Alexander N.J."/>
            <person name="Busman M."/>
            <person name="Gutierrez S."/>
        </authorList>
    </citation>
    <scope>NUCLEOTIDE SEQUENCE [LARGE SCALE GENOMIC DNA]</scope>
    <source>
        <strain evidence="5 6">NRRL 20695</strain>
    </source>
</reference>
<dbReference type="PANTHER" id="PTHR43900:SF3">
    <property type="entry name" value="GLUTATHIONE S-TRANSFERASE RHO"/>
    <property type="match status" value="1"/>
</dbReference>
<dbReference type="InterPro" id="IPR010987">
    <property type="entry name" value="Glutathione-S-Trfase_C-like"/>
</dbReference>
<gene>
    <name evidence="5" type="ORF">FLONG3_5070</name>
</gene>
<dbReference type="InterPro" id="IPR036282">
    <property type="entry name" value="Glutathione-S-Trfase_C_sf"/>
</dbReference>
<dbReference type="GO" id="GO:0006749">
    <property type="term" value="P:glutathione metabolic process"/>
    <property type="evidence" value="ECO:0007669"/>
    <property type="project" value="TreeGrafter"/>
</dbReference>
<dbReference type="PROSITE" id="PS50405">
    <property type="entry name" value="GST_CTER"/>
    <property type="match status" value="1"/>
</dbReference>
<dbReference type="GO" id="GO:0043295">
    <property type="term" value="F:glutathione binding"/>
    <property type="evidence" value="ECO:0007669"/>
    <property type="project" value="TreeGrafter"/>
</dbReference>
<protein>
    <recommendedName>
        <fullName evidence="1">glutathione transferase</fullName>
        <ecNumber evidence="1">2.5.1.18</ecNumber>
    </recommendedName>
</protein>
<keyword evidence="6" id="KW-1185">Reference proteome</keyword>
<dbReference type="Gene3D" id="1.20.1050.10">
    <property type="match status" value="1"/>
</dbReference>
<comment type="caution">
    <text evidence="5">The sequence shown here is derived from an EMBL/GenBank/DDBJ whole genome shotgun (WGS) entry which is preliminary data.</text>
</comment>
<feature type="domain" description="GST C-terminal" evidence="4">
    <location>
        <begin position="35"/>
        <end position="167"/>
    </location>
</feature>
<dbReference type="Pfam" id="PF00043">
    <property type="entry name" value="GST_C"/>
    <property type="match status" value="1"/>
</dbReference>
<organism evidence="5 6">
    <name type="scientific">Fusarium longipes</name>
    <dbReference type="NCBI Taxonomy" id="694270"/>
    <lineage>
        <taxon>Eukaryota</taxon>
        <taxon>Fungi</taxon>
        <taxon>Dikarya</taxon>
        <taxon>Ascomycota</taxon>
        <taxon>Pezizomycotina</taxon>
        <taxon>Sordariomycetes</taxon>
        <taxon>Hypocreomycetidae</taxon>
        <taxon>Hypocreales</taxon>
        <taxon>Nectriaceae</taxon>
        <taxon>Fusarium</taxon>
    </lineage>
</organism>
<evidence type="ECO:0000313" key="5">
    <source>
        <dbReference type="EMBL" id="RGP76827.1"/>
    </source>
</evidence>
<dbReference type="PANTHER" id="PTHR43900">
    <property type="entry name" value="GLUTATHIONE S-TRANSFERASE RHO"/>
    <property type="match status" value="1"/>
</dbReference>
<dbReference type="OrthoDB" id="249703at2759"/>
<dbReference type="GO" id="GO:0004364">
    <property type="term" value="F:glutathione transferase activity"/>
    <property type="evidence" value="ECO:0007669"/>
    <property type="project" value="UniProtKB-EC"/>
</dbReference>
<dbReference type="AlphaFoldDB" id="A0A395SX70"/>
<evidence type="ECO:0000256" key="2">
    <source>
        <dbReference type="ARBA" id="ARBA00022679"/>
    </source>
</evidence>
<keyword evidence="2 5" id="KW-0808">Transferase</keyword>
<evidence type="ECO:0000256" key="3">
    <source>
        <dbReference type="ARBA" id="ARBA00047960"/>
    </source>
</evidence>
<dbReference type="SUPFAM" id="SSF47616">
    <property type="entry name" value="GST C-terminal domain-like"/>
    <property type="match status" value="1"/>
</dbReference>
<name>A0A395SX70_9HYPO</name>